<keyword evidence="1 4" id="KW-0349">Heme</keyword>
<keyword evidence="2 4" id="KW-0479">Metal-binding</keyword>
<dbReference type="Pfam" id="PF07624">
    <property type="entry name" value="PSD2"/>
    <property type="match status" value="1"/>
</dbReference>
<dbReference type="InterPro" id="IPR013043">
    <property type="entry name" value="DUF1595"/>
</dbReference>
<evidence type="ECO:0000313" key="6">
    <source>
        <dbReference type="EMBL" id="GAA5148328.1"/>
    </source>
</evidence>
<keyword evidence="7" id="KW-1185">Reference proteome</keyword>
<feature type="domain" description="Cytochrome c" evidence="5">
    <location>
        <begin position="715"/>
        <end position="838"/>
    </location>
</feature>
<dbReference type="Pfam" id="PF07631">
    <property type="entry name" value="PSD4"/>
    <property type="match status" value="1"/>
</dbReference>
<reference evidence="7" key="1">
    <citation type="journal article" date="2019" name="Int. J. Syst. Evol. Microbiol.">
        <title>The Global Catalogue of Microorganisms (GCM) 10K type strain sequencing project: providing services to taxonomists for standard genome sequencing and annotation.</title>
        <authorList>
            <consortium name="The Broad Institute Genomics Platform"/>
            <consortium name="The Broad Institute Genome Sequencing Center for Infectious Disease"/>
            <person name="Wu L."/>
            <person name="Ma J."/>
        </authorList>
    </citation>
    <scope>NUCLEOTIDE SEQUENCE [LARGE SCALE GENOMIC DNA]</scope>
    <source>
        <strain evidence="7">JCM 18053</strain>
    </source>
</reference>
<dbReference type="InterPro" id="IPR013042">
    <property type="entry name" value="DUF1592"/>
</dbReference>
<keyword evidence="3 4" id="KW-0408">Iron</keyword>
<comment type="caution">
    <text evidence="6">The sequence shown here is derived from an EMBL/GenBank/DDBJ whole genome shotgun (WGS) entry which is preliminary data.</text>
</comment>
<dbReference type="InterPro" id="IPR036909">
    <property type="entry name" value="Cyt_c-like_dom_sf"/>
</dbReference>
<sequence length="860" mass="97199">MRKWGLEDFGKKRSAKNYSYFSYLPHPRELGVVAQRPHRLRIAPYLMIRCVYSLPALLVASLGLADVVRAAEPFDIFLEKHCLSCHGPDKVKGDLRIDQLSRDFKLGADSHHWAEVIEQVNSGEMPPKKEKKPTQEEIEAFVTSLDSRIKEGRAGRMAARPAVTHYRLSRKEYQNTVYDLLGVRYDPAKPGELNEDTLWHGFERIGSELSLSPSHVDRYYRAAGTVLDRAFPPAASGEARKVRKTAADLRYNGGKEQQAALDRFGIKRPLRYLLFPGTVQNALSPQWFGKMGPEHSGLYKVRIQASGIRPLGGQPAHLSIGKRTGEETVDSVIDLDITAPEDKPQVYEFEVFLEMPATLDFCIVATDVVDRRSGAAFRNALSSRGGYIFTHSSETVLLNPNAPQMFDDKGNGLFSTVLLDWIEWEGPLATEVEKSRRKDVVPADDATPEVVAEHLQRFAERAWRRSVNKEELEPYLQSYRIEREAGEKPAEAYRVAMQGVLTSRNFLYLVEGEPTAREQLTDMELASRLSYFLWSSMPDETLFNAAKGGGLKDEGLKKELDRILTDSKINRFVDDFSRQWLQLHRVGMFPPDKKLYPAYDRWLEMSMRAEPVEFFREMLTKNLPMESFLDSDWTMANSRLCDFYGLPEPKTASFQRVSLKPEDRRGGLLTMGATLGLTSDGTRHRPVHRGVWLSEVIFAKTPPPPPANVPAIEPNPPKSPKATLRDKLEAHRNDANCAACHAKIDPLGLAWDNYDAIGQWRTHENVAAGVGANPLVNPSGEMPDGRAFKDANDFKRLLIEDREKFVQAFIEHLCTYGLRRVLTVDDQEDITAIVTEAKKNQYGVKDIVRAVALSKLMRKR</sequence>
<protein>
    <submittedName>
        <fullName evidence="6">DUF1592 domain-containing protein</fullName>
    </submittedName>
</protein>
<dbReference type="Pfam" id="PF07627">
    <property type="entry name" value="PSCyt3"/>
    <property type="match status" value="1"/>
</dbReference>
<dbReference type="PROSITE" id="PS51007">
    <property type="entry name" value="CYTC"/>
    <property type="match status" value="1"/>
</dbReference>
<accession>A0ABP9PKZ3</accession>
<name>A0ABP9PKZ3_9BACT</name>
<proteinExistence type="predicted"/>
<evidence type="ECO:0000256" key="1">
    <source>
        <dbReference type="ARBA" id="ARBA00022617"/>
    </source>
</evidence>
<evidence type="ECO:0000256" key="3">
    <source>
        <dbReference type="ARBA" id="ARBA00023004"/>
    </source>
</evidence>
<dbReference type="InterPro" id="IPR013039">
    <property type="entry name" value="DUF1588"/>
</dbReference>
<evidence type="ECO:0000313" key="7">
    <source>
        <dbReference type="Proteomes" id="UP001499852"/>
    </source>
</evidence>
<dbReference type="InterPro" id="IPR011478">
    <property type="entry name" value="DUF1585"/>
</dbReference>
<evidence type="ECO:0000256" key="2">
    <source>
        <dbReference type="ARBA" id="ARBA00022723"/>
    </source>
</evidence>
<dbReference type="InterPro" id="IPR009056">
    <property type="entry name" value="Cyt_c-like_dom"/>
</dbReference>
<dbReference type="EMBL" id="BAABIA010000011">
    <property type="protein sequence ID" value="GAA5148328.1"/>
    <property type="molecule type" value="Genomic_DNA"/>
</dbReference>
<dbReference type="SUPFAM" id="SSF46626">
    <property type="entry name" value="Cytochrome c"/>
    <property type="match status" value="1"/>
</dbReference>
<dbReference type="Pfam" id="PF07635">
    <property type="entry name" value="PSCyt1"/>
    <property type="match status" value="1"/>
</dbReference>
<organism evidence="6 7">
    <name type="scientific">Prosthecobacter algae</name>
    <dbReference type="NCBI Taxonomy" id="1144682"/>
    <lineage>
        <taxon>Bacteria</taxon>
        <taxon>Pseudomonadati</taxon>
        <taxon>Verrucomicrobiota</taxon>
        <taxon>Verrucomicrobiia</taxon>
        <taxon>Verrucomicrobiales</taxon>
        <taxon>Verrucomicrobiaceae</taxon>
        <taxon>Prosthecobacter</taxon>
    </lineage>
</organism>
<dbReference type="Pfam" id="PF07626">
    <property type="entry name" value="PSD3"/>
    <property type="match status" value="1"/>
</dbReference>
<dbReference type="Gene3D" id="1.10.760.10">
    <property type="entry name" value="Cytochrome c-like domain"/>
    <property type="match status" value="1"/>
</dbReference>
<gene>
    <name evidence="6" type="ORF">GCM10023213_44370</name>
</gene>
<evidence type="ECO:0000259" key="5">
    <source>
        <dbReference type="PROSITE" id="PS51007"/>
    </source>
</evidence>
<dbReference type="Pfam" id="PF07637">
    <property type="entry name" value="PSD5"/>
    <property type="match status" value="1"/>
</dbReference>
<dbReference type="InterPro" id="IPR013036">
    <property type="entry name" value="DUF1587"/>
</dbReference>
<evidence type="ECO:0000256" key="4">
    <source>
        <dbReference type="PROSITE-ProRule" id="PRU00433"/>
    </source>
</evidence>
<dbReference type="InterPro" id="IPR011429">
    <property type="entry name" value="Cyt_c_Planctomycete-type"/>
</dbReference>
<dbReference type="Proteomes" id="UP001499852">
    <property type="component" value="Unassembled WGS sequence"/>
</dbReference>